<reference evidence="2" key="1">
    <citation type="journal article" date="2019" name="Int. J. Syst. Evol. Microbiol.">
        <title>The Global Catalogue of Microorganisms (GCM) 10K type strain sequencing project: providing services to taxonomists for standard genome sequencing and annotation.</title>
        <authorList>
            <consortium name="The Broad Institute Genomics Platform"/>
            <consortium name="The Broad Institute Genome Sequencing Center for Infectious Disease"/>
            <person name="Wu L."/>
            <person name="Ma J."/>
        </authorList>
    </citation>
    <scope>NUCLEOTIDE SEQUENCE [LARGE SCALE GENOMIC DNA]</scope>
    <source>
        <strain evidence="2">JCM 31486</strain>
    </source>
</reference>
<feature type="non-terminal residue" evidence="1">
    <location>
        <position position="75"/>
    </location>
</feature>
<proteinExistence type="predicted"/>
<gene>
    <name evidence="1" type="ORF">ACFQ1S_36630</name>
</gene>
<dbReference type="Proteomes" id="UP001597045">
    <property type="component" value="Unassembled WGS sequence"/>
</dbReference>
<sequence length="75" mass="8394">MPTLSRNKTVAARLRRALLVTALACIALFALYDYTFRIPGVRNKEESLAAAYEAGIVCTDEHMLHPEPYPSIDAW</sequence>
<comment type="caution">
    <text evidence="1">The sequence shown here is derived from an EMBL/GenBank/DDBJ whole genome shotgun (WGS) entry which is preliminary data.</text>
</comment>
<name>A0ABW3MIY0_9PSEU</name>
<keyword evidence="2" id="KW-1185">Reference proteome</keyword>
<organism evidence="1 2">
    <name type="scientific">Kibdelosporangium lantanae</name>
    <dbReference type="NCBI Taxonomy" id="1497396"/>
    <lineage>
        <taxon>Bacteria</taxon>
        <taxon>Bacillati</taxon>
        <taxon>Actinomycetota</taxon>
        <taxon>Actinomycetes</taxon>
        <taxon>Pseudonocardiales</taxon>
        <taxon>Pseudonocardiaceae</taxon>
        <taxon>Kibdelosporangium</taxon>
    </lineage>
</organism>
<evidence type="ECO:0000313" key="2">
    <source>
        <dbReference type="Proteomes" id="UP001597045"/>
    </source>
</evidence>
<dbReference type="EMBL" id="JBHTIS010003006">
    <property type="protein sequence ID" value="MFD1050663.1"/>
    <property type="molecule type" value="Genomic_DNA"/>
</dbReference>
<accession>A0ABW3MIY0</accession>
<protein>
    <submittedName>
        <fullName evidence="1">Uncharacterized protein</fullName>
    </submittedName>
</protein>
<evidence type="ECO:0000313" key="1">
    <source>
        <dbReference type="EMBL" id="MFD1050663.1"/>
    </source>
</evidence>